<gene>
    <name evidence="2" type="ORF">B0A49_00134</name>
</gene>
<dbReference type="EMBL" id="NAJN01000005">
    <property type="protein sequence ID" value="TKA82207.1"/>
    <property type="molecule type" value="Genomic_DNA"/>
</dbReference>
<feature type="compositionally biased region" description="Basic residues" evidence="1">
    <location>
        <begin position="293"/>
        <end position="303"/>
    </location>
</feature>
<sequence length="366" mass="38950">MALDAYLIVMFKKIAQMPPDLNPLEDNLTGQHISKHKHKNSNLSDIGTIINEKRRPNASTVSLSNQSQAREPLIPDATTMPFFQTRNDSSPSFSPHSPDTARIAASPSLHGSVSVANMANAWARDVSAPSTSTRPTHSPAPPSTTASSTSSGLSHPPSLASLQRSYPSSVYSEALDAAMERRMAPLSMHPPTAPDVASLAEPTILEDVPLHNADGSEAGIVRNGTTVVRTRSPDRPGRFATATPAAKRYGDLRAATANIRGQGPAAPAAPASTDAGASRSPDRTYHQQQHQQQQHHQRQHQHAQQREGAGNARVVSRSGVDYADASVLYVDSDVGLARGRDVSGKVAEEGRGWLMRKREGVVGGAA</sequence>
<protein>
    <submittedName>
        <fullName evidence="2">Uncharacterized protein</fullName>
    </submittedName>
</protein>
<feature type="region of interest" description="Disordered" evidence="1">
    <location>
        <begin position="81"/>
        <end position="104"/>
    </location>
</feature>
<name>A0A4U0XZ08_9PEZI</name>
<feature type="region of interest" description="Disordered" evidence="1">
    <location>
        <begin position="126"/>
        <end position="166"/>
    </location>
</feature>
<feature type="compositionally biased region" description="Low complexity" evidence="1">
    <location>
        <begin position="89"/>
        <end position="98"/>
    </location>
</feature>
<dbReference type="Proteomes" id="UP000308768">
    <property type="component" value="Unassembled WGS sequence"/>
</dbReference>
<dbReference type="OrthoDB" id="5404940at2759"/>
<proteinExistence type="predicted"/>
<comment type="caution">
    <text evidence="2">The sequence shown here is derived from an EMBL/GenBank/DDBJ whole genome shotgun (WGS) entry which is preliminary data.</text>
</comment>
<evidence type="ECO:0000313" key="2">
    <source>
        <dbReference type="EMBL" id="TKA82207.1"/>
    </source>
</evidence>
<evidence type="ECO:0000256" key="1">
    <source>
        <dbReference type="SAM" id="MobiDB-lite"/>
    </source>
</evidence>
<evidence type="ECO:0000313" key="3">
    <source>
        <dbReference type="Proteomes" id="UP000308768"/>
    </source>
</evidence>
<feature type="region of interest" description="Disordered" evidence="1">
    <location>
        <begin position="228"/>
        <end position="247"/>
    </location>
</feature>
<feature type="compositionally biased region" description="Low complexity" evidence="1">
    <location>
        <begin position="127"/>
        <end position="158"/>
    </location>
</feature>
<keyword evidence="3" id="KW-1185">Reference proteome</keyword>
<accession>A0A4U0XZ08</accession>
<dbReference type="AlphaFoldDB" id="A0A4U0XZ08"/>
<reference evidence="2 3" key="1">
    <citation type="submission" date="2017-03" db="EMBL/GenBank/DDBJ databases">
        <title>Genomes of endolithic fungi from Antarctica.</title>
        <authorList>
            <person name="Coleine C."/>
            <person name="Masonjones S."/>
            <person name="Stajich J.E."/>
        </authorList>
    </citation>
    <scope>NUCLEOTIDE SEQUENCE [LARGE SCALE GENOMIC DNA]</scope>
    <source>
        <strain evidence="2 3">CCFEE 5187</strain>
    </source>
</reference>
<feature type="region of interest" description="Disordered" evidence="1">
    <location>
        <begin position="261"/>
        <end position="314"/>
    </location>
</feature>
<organism evidence="2 3">
    <name type="scientific">Cryomyces minteri</name>
    <dbReference type="NCBI Taxonomy" id="331657"/>
    <lineage>
        <taxon>Eukaryota</taxon>
        <taxon>Fungi</taxon>
        <taxon>Dikarya</taxon>
        <taxon>Ascomycota</taxon>
        <taxon>Pezizomycotina</taxon>
        <taxon>Dothideomycetes</taxon>
        <taxon>Dothideomycetes incertae sedis</taxon>
        <taxon>Cryomyces</taxon>
    </lineage>
</organism>
<dbReference type="STRING" id="331657.A0A4U0XZ08"/>